<dbReference type="STRING" id="1891926.Fuma_01030"/>
<dbReference type="Pfam" id="PF00884">
    <property type="entry name" value="Sulfatase"/>
    <property type="match status" value="1"/>
</dbReference>
<evidence type="ECO:0000259" key="4">
    <source>
        <dbReference type="Pfam" id="PF00884"/>
    </source>
</evidence>
<organism evidence="5 6">
    <name type="scientific">Fuerstiella marisgermanici</name>
    <dbReference type="NCBI Taxonomy" id="1891926"/>
    <lineage>
        <taxon>Bacteria</taxon>
        <taxon>Pseudomonadati</taxon>
        <taxon>Planctomycetota</taxon>
        <taxon>Planctomycetia</taxon>
        <taxon>Planctomycetales</taxon>
        <taxon>Planctomycetaceae</taxon>
        <taxon>Fuerstiella</taxon>
    </lineage>
</organism>
<evidence type="ECO:0000256" key="1">
    <source>
        <dbReference type="ARBA" id="ARBA00008779"/>
    </source>
</evidence>
<dbReference type="Proteomes" id="UP000187735">
    <property type="component" value="Chromosome"/>
</dbReference>
<dbReference type="EC" id="3.1.6.1" evidence="5"/>
<dbReference type="EMBL" id="CP017641">
    <property type="protein sequence ID" value="APZ91442.1"/>
    <property type="molecule type" value="Genomic_DNA"/>
</dbReference>
<accession>A0A1P8WBK1</accession>
<evidence type="ECO:0000313" key="6">
    <source>
        <dbReference type="Proteomes" id="UP000187735"/>
    </source>
</evidence>
<dbReference type="GO" id="GO:0004065">
    <property type="term" value="F:arylsulfatase activity"/>
    <property type="evidence" value="ECO:0007669"/>
    <property type="project" value="UniProtKB-EC"/>
</dbReference>
<keyword evidence="6" id="KW-1185">Reference proteome</keyword>
<dbReference type="InterPro" id="IPR000917">
    <property type="entry name" value="Sulfatase_N"/>
</dbReference>
<dbReference type="InterPro" id="IPR024607">
    <property type="entry name" value="Sulfatase_CS"/>
</dbReference>
<feature type="domain" description="Sulfatase N-terminal" evidence="4">
    <location>
        <begin position="6"/>
        <end position="364"/>
    </location>
</feature>
<comment type="similarity">
    <text evidence="1">Belongs to the sulfatase family.</text>
</comment>
<evidence type="ECO:0000256" key="2">
    <source>
        <dbReference type="ARBA" id="ARBA00022723"/>
    </source>
</evidence>
<dbReference type="KEGG" id="fmr:Fuma_01030"/>
<reference evidence="5 6" key="1">
    <citation type="journal article" date="2016" name="Front. Microbiol.">
        <title>Fuerstia marisgermanicae gen. nov., sp. nov., an Unusual Member of the Phylum Planctomycetes from the German Wadden Sea.</title>
        <authorList>
            <person name="Kohn T."/>
            <person name="Heuer A."/>
            <person name="Jogler M."/>
            <person name="Vollmers J."/>
            <person name="Boedeker C."/>
            <person name="Bunk B."/>
            <person name="Rast P."/>
            <person name="Borchert D."/>
            <person name="Glockner I."/>
            <person name="Freese H.M."/>
            <person name="Klenk H.P."/>
            <person name="Overmann J."/>
            <person name="Kaster A.K."/>
            <person name="Rohde M."/>
            <person name="Wiegand S."/>
            <person name="Jogler C."/>
        </authorList>
    </citation>
    <scope>NUCLEOTIDE SEQUENCE [LARGE SCALE GENOMIC DNA]</scope>
    <source>
        <strain evidence="5 6">NH11</strain>
    </source>
</reference>
<sequence length="477" mass="55486">MSDERPHIIFIITDQQRFDTIKELGFDYMQTPNLDRLVREGTTFTNCHISAPSCAPSRASLFTGYYPHTTGILKNADPWNHGWIESLSESGYRCINIGKMHTYPYHTPMGFHERYVVENKDRYMEERYYYDEWDKALHARGLVKQQRELYRKRKDYKDCLGAFLWELDADMQSDNFVGDMATWWIDTKPKADQPLFLQIGFPGPHPPYDPTPEIAAEYMAKDLPLMEVTDEEKDGQPRAFKVLRQHNFDIDHDSVVHKDNPTEEERHRQRAYYLANVTMIDTKVGEILESLEKKGYLENAVVIFTSDHGDCLTDHGHSQKWTMYDIITKMPLIVWSPGRFEANKRIEGLCQQMDIGPAILELAGLTVPATMEARSLLPALEGKEWDARDFVYAEHGKDHILDGTEFVTMVRNNEWKLVHFIDEDEGQLFDLINDPDEVQNLWSDPDHAAKKQKLLSELREWRMRSTVQTAAWAGGFR</sequence>
<dbReference type="SUPFAM" id="SSF53649">
    <property type="entry name" value="Alkaline phosphatase-like"/>
    <property type="match status" value="1"/>
</dbReference>
<keyword evidence="2" id="KW-0479">Metal-binding</keyword>
<dbReference type="AlphaFoldDB" id="A0A1P8WBK1"/>
<dbReference type="OrthoDB" id="9762324at2"/>
<dbReference type="PANTHER" id="PTHR45953:SF1">
    <property type="entry name" value="IDURONATE 2-SULFATASE"/>
    <property type="match status" value="1"/>
</dbReference>
<dbReference type="GO" id="GO:0005737">
    <property type="term" value="C:cytoplasm"/>
    <property type="evidence" value="ECO:0007669"/>
    <property type="project" value="TreeGrafter"/>
</dbReference>
<dbReference type="Gene3D" id="3.40.720.10">
    <property type="entry name" value="Alkaline Phosphatase, subunit A"/>
    <property type="match status" value="1"/>
</dbReference>
<dbReference type="GO" id="GO:0046872">
    <property type="term" value="F:metal ion binding"/>
    <property type="evidence" value="ECO:0007669"/>
    <property type="project" value="UniProtKB-KW"/>
</dbReference>
<dbReference type="PANTHER" id="PTHR45953">
    <property type="entry name" value="IDURONATE 2-SULFATASE"/>
    <property type="match status" value="1"/>
</dbReference>
<evidence type="ECO:0000256" key="3">
    <source>
        <dbReference type="ARBA" id="ARBA00022801"/>
    </source>
</evidence>
<name>A0A1P8WBK1_9PLAN</name>
<dbReference type="PROSITE" id="PS00523">
    <property type="entry name" value="SULFATASE_1"/>
    <property type="match status" value="1"/>
</dbReference>
<proteinExistence type="inferred from homology"/>
<dbReference type="RefSeq" id="WP_077023204.1">
    <property type="nucleotide sequence ID" value="NZ_CP017641.1"/>
</dbReference>
<evidence type="ECO:0000313" key="5">
    <source>
        <dbReference type="EMBL" id="APZ91442.1"/>
    </source>
</evidence>
<gene>
    <name evidence="5" type="ORF">Fuma_01030</name>
</gene>
<keyword evidence="3 5" id="KW-0378">Hydrolase</keyword>
<protein>
    <submittedName>
        <fullName evidence="5">Arylsulfatase</fullName>
        <ecNumber evidence="5">3.1.6.1</ecNumber>
    </submittedName>
</protein>
<dbReference type="InterPro" id="IPR017850">
    <property type="entry name" value="Alkaline_phosphatase_core_sf"/>
</dbReference>